<feature type="domain" description="Duffy-binding-like" evidence="2">
    <location>
        <begin position="565"/>
        <end position="708"/>
    </location>
</feature>
<evidence type="ECO:0000259" key="2">
    <source>
        <dbReference type="Pfam" id="PF03011"/>
    </source>
</evidence>
<feature type="region of interest" description="Disordered" evidence="1">
    <location>
        <begin position="1873"/>
        <end position="1895"/>
    </location>
</feature>
<feature type="domain" description="Duffy-antigen binding" evidence="3">
    <location>
        <begin position="118"/>
        <end position="297"/>
    </location>
</feature>
<feature type="compositionally biased region" description="Polar residues" evidence="1">
    <location>
        <begin position="2616"/>
        <end position="2627"/>
    </location>
</feature>
<dbReference type="InterPro" id="IPR042202">
    <property type="entry name" value="Duffy-ag-bd_sf"/>
</dbReference>
<dbReference type="Proteomes" id="UP000054282">
    <property type="component" value="Unassembled WGS sequence"/>
</dbReference>
<dbReference type="Gene3D" id="1.20.58.830">
    <property type="match status" value="5"/>
</dbReference>
<feature type="domain" description="PfEMP1 CIDRalpha1" evidence="7">
    <location>
        <begin position="498"/>
        <end position="553"/>
    </location>
</feature>
<dbReference type="FunFam" id="1.20.58.1930:FF:000001">
    <property type="entry name" value="Erythrocyte membrane protein 1, PfEMP1"/>
    <property type="match status" value="1"/>
</dbReference>
<name>A0A0L7LWY0_PLAF4</name>
<dbReference type="FunFam" id="1.20.1310.20:FF:000003">
    <property type="entry name" value="Erythrocyte membrane protein 1, PfEMP1"/>
    <property type="match status" value="1"/>
</dbReference>
<dbReference type="InterPro" id="IPR044932">
    <property type="entry name" value="PfEMP1_ATS_sf"/>
</dbReference>
<evidence type="ECO:0000313" key="9">
    <source>
        <dbReference type="EMBL" id="KOB85186.1"/>
    </source>
</evidence>
<gene>
    <name evidence="9" type="ORF">PFDG_00655</name>
</gene>
<evidence type="ECO:0000256" key="1">
    <source>
        <dbReference type="SAM" id="MobiDB-lite"/>
    </source>
</evidence>
<dbReference type="Pfam" id="PF15445">
    <property type="entry name" value="ATS"/>
    <property type="match status" value="1"/>
</dbReference>
<dbReference type="Pfam" id="PF03011">
    <property type="entry name" value="PFEMP"/>
    <property type="match status" value="2"/>
</dbReference>
<dbReference type="Pfam" id="PF22672">
    <property type="entry name" value="DBL_C"/>
    <property type="match status" value="3"/>
</dbReference>
<feature type="domain" description="Duffy-antigen binding" evidence="3">
    <location>
        <begin position="1918"/>
        <end position="2091"/>
    </location>
</feature>
<feature type="compositionally biased region" description="Basic and acidic residues" evidence="1">
    <location>
        <begin position="715"/>
        <end position="724"/>
    </location>
</feature>
<feature type="domain" description="Plasmodium falciparum erythrocyte membrane protein-1 N-terminal segment" evidence="5">
    <location>
        <begin position="14"/>
        <end position="47"/>
    </location>
</feature>
<feature type="region of interest" description="Disordered" evidence="1">
    <location>
        <begin position="700"/>
        <end position="740"/>
    </location>
</feature>
<dbReference type="Pfam" id="PF15447">
    <property type="entry name" value="NTS"/>
    <property type="match status" value="1"/>
</dbReference>
<feature type="domain" description="Duffy-binding-like" evidence="2">
    <location>
        <begin position="1620"/>
        <end position="1764"/>
    </location>
</feature>
<reference evidence="10" key="1">
    <citation type="submission" date="2006-09" db="EMBL/GenBank/DDBJ databases">
        <title>Annotation of Plasmodium falciparum Dd2.</title>
        <authorList>
            <consortium name="The Broad Institute Genome Sequencing Platform"/>
            <person name="Volkman S.K."/>
            <person name="Neafsey D.E."/>
            <person name="Dash A.P."/>
            <person name="Chitnis C.E."/>
            <person name="Hartl D.L."/>
            <person name="Young S.K."/>
            <person name="Zeng Q."/>
            <person name="Koehrsen M."/>
            <person name="Alvarado L."/>
            <person name="Berlin A."/>
            <person name="Borenstein D."/>
            <person name="Chapman S.B."/>
            <person name="Chen Z."/>
            <person name="Engels R."/>
            <person name="Freedman E."/>
            <person name="Gellesch M."/>
            <person name="Goldberg J."/>
            <person name="Griggs A."/>
            <person name="Gujja S."/>
            <person name="Heilman E.R."/>
            <person name="Heiman D.I."/>
            <person name="Howarth C."/>
            <person name="Jen D."/>
            <person name="Larson L."/>
            <person name="Mehta T."/>
            <person name="Neiman D."/>
            <person name="Park D."/>
            <person name="Pearson M."/>
            <person name="Roberts A."/>
            <person name="Saif S."/>
            <person name="Shea T."/>
            <person name="Shenoy N."/>
            <person name="Sisk P."/>
            <person name="Stolte C."/>
            <person name="Sykes S."/>
            <person name="Walk T."/>
            <person name="White J."/>
            <person name="Yandava C."/>
            <person name="Haas B."/>
            <person name="Henn M.R."/>
            <person name="Nusbaum C."/>
            <person name="Birren B."/>
        </authorList>
    </citation>
    <scope>NUCLEOTIDE SEQUENCE [LARGE SCALE GENOMIC DNA]</scope>
</reference>
<dbReference type="OrthoDB" id="379146at2759"/>
<dbReference type="InterPro" id="IPR029211">
    <property type="entry name" value="PfEMP1_ATS"/>
</dbReference>
<evidence type="ECO:0000259" key="4">
    <source>
        <dbReference type="Pfam" id="PF15445"/>
    </source>
</evidence>
<dbReference type="InterPro" id="IPR054595">
    <property type="entry name" value="DBL_C"/>
</dbReference>
<feature type="domain" description="Duffy-binding-like" evidence="8">
    <location>
        <begin position="301"/>
        <end position="453"/>
    </location>
</feature>
<evidence type="ECO:0000259" key="7">
    <source>
        <dbReference type="Pfam" id="PF21807"/>
    </source>
</evidence>
<dbReference type="GO" id="GO:0016020">
    <property type="term" value="C:membrane"/>
    <property type="evidence" value="ECO:0007669"/>
    <property type="project" value="InterPro"/>
</dbReference>
<evidence type="ECO:0000259" key="5">
    <source>
        <dbReference type="Pfam" id="PF15447"/>
    </source>
</evidence>
<dbReference type="InterPro" id="IPR049158">
    <property type="entry name" value="PfEMP1_CIDRalpha1_dom"/>
</dbReference>
<dbReference type="OMA" id="RRHICDY"/>
<protein>
    <submittedName>
        <fullName evidence="9">PfEMP1</fullName>
    </submittedName>
</protein>
<feature type="domain" description="Duffy-binding-like" evidence="8">
    <location>
        <begin position="1370"/>
        <end position="1511"/>
    </location>
</feature>
<reference evidence="10" key="2">
    <citation type="submission" date="2006-09" db="EMBL/GenBank/DDBJ databases">
        <title>The genome sequence of Plasmodium falciparum Dd2.</title>
        <authorList>
            <consortium name="The Broad Institute Genome Sequencing Platform"/>
            <person name="Birren B."/>
            <person name="Lander E."/>
            <person name="Galagan J."/>
            <person name="Nusbaum C."/>
            <person name="Devon K."/>
            <person name="Henn M."/>
            <person name="Jaffe D."/>
            <person name="Butler J."/>
            <person name="Alvarez P."/>
            <person name="Gnerre S."/>
            <person name="Grabherr M."/>
            <person name="Kleber M."/>
            <person name="Mauceli E."/>
            <person name="Brockman W."/>
            <person name="MacCallum I.A."/>
            <person name="Rounsley S."/>
            <person name="Young S."/>
            <person name="LaButti K."/>
            <person name="Pushparaj V."/>
            <person name="DeCaprio D."/>
            <person name="Crawford M."/>
            <person name="Koehrsen M."/>
            <person name="Engels R."/>
            <person name="Montgomery P."/>
            <person name="Pearson M."/>
            <person name="Howarth C."/>
            <person name="Larson L."/>
            <person name="Luoma S."/>
            <person name="White J."/>
            <person name="Kodira C."/>
            <person name="Zeng Q."/>
            <person name="O'Leary S."/>
            <person name="Yandava C."/>
            <person name="Alvarado L."/>
            <person name="Wirth D."/>
            <person name="Volkman S."/>
            <person name="Hartl D."/>
        </authorList>
    </citation>
    <scope>NUCLEOTIDE SEQUENCE [LARGE SCALE GENOMIC DNA]</scope>
</reference>
<evidence type="ECO:0000259" key="6">
    <source>
        <dbReference type="Pfam" id="PF18562"/>
    </source>
</evidence>
<dbReference type="PROSITE" id="PS00018">
    <property type="entry name" value="EF_HAND_1"/>
    <property type="match status" value="1"/>
</dbReference>
<dbReference type="FunFam" id="1.20.58.830:FF:000021">
    <property type="entry name" value="Erythrocyte membrane protein 1, PfEMP1"/>
    <property type="match status" value="1"/>
</dbReference>
<dbReference type="InterPro" id="IPR008602">
    <property type="entry name" value="Duffy-antigen-binding"/>
</dbReference>
<dbReference type="GO" id="GO:0046789">
    <property type="term" value="F:host cell surface receptor binding"/>
    <property type="evidence" value="ECO:0007669"/>
    <property type="project" value="InterPro"/>
</dbReference>
<evidence type="ECO:0000313" key="10">
    <source>
        <dbReference type="Proteomes" id="UP000054282"/>
    </source>
</evidence>
<feature type="domain" description="Duffy-antigen binding" evidence="3">
    <location>
        <begin position="793"/>
        <end position="973"/>
    </location>
</feature>
<dbReference type="Gene3D" id="1.20.58.1930">
    <property type="match status" value="2"/>
</dbReference>
<dbReference type="Pfam" id="PF18562">
    <property type="entry name" value="CIDR1_gamma"/>
    <property type="match status" value="1"/>
</dbReference>
<dbReference type="Pfam" id="PF05424">
    <property type="entry name" value="Duffy_binding"/>
    <property type="match status" value="5"/>
</dbReference>
<feature type="region of interest" description="Disordered" evidence="1">
    <location>
        <begin position="2615"/>
        <end position="2723"/>
    </location>
</feature>
<sequence length="3173" mass="365460">MAPKRRRINEIELSARDVLEKIGRHIKDERVKSSKYINRLKGNLSNAIFIDGLRRAHNLTSHGPGDSCSLDHKFHTNIPIEAARNPCYGREQNRFGENAESYCNSDKIRGNENNSNAGACAPFRRQNMCDKNLEYLINENTKTTHDLLGNVLVTAKYEGASIVEKHPNRGSSEVCTALARSFADIGDIVRGKDMFKPNEKDAVQNGLKKVFKKIYEDLKNKQISDYDGDGPEYYKLREAWWTENRNQVWRALTCGAGEKDTYFVQLDDSKRLFWDRKCGHDERNVPTNLDYVPQYLRWFDEWAEDFCRIRKDKLKKIKNACRNYANNLYCSFNGYDCTKIIWKEHNFSNDSKCTKCHNECLRYENWIKDQKLKFEKQRDKYEIEKNRYNSLTNSKNNFNNIYYKEFYDELRVNYGSIENFLNLLNKGNKCKNISDEEGKIDFDKGVDNTFSRSNYCQRCPDCGVECKNGRCKKKMDTGNNCGEPYIYNIPKNVNPIGINILNSDDEHVDIVKRLSEFCRDSKKENGKNTEIWHCYYIGDKHNQCKMEKAVAENKHQTKITTFDFFFDLWIKNLLRDTINWKSELKNCINNKNTEKCNKECNENCKCFEKWVKQKEQEWKNVKKVFENKNGTSQNYYNKLKSHFDNYFFLVINNVNQGEEKWKKFTDELRKKMDFSKANTGTNDAQDSIKILLDHEKKNAGTCLENNPSEPCSKAEPQKSEEKNQPQDAPPNSCGAAGDKNGKTASVEQICKDVKRYITENNEKTKNQRNTGCNKKGNSKKWECEKNIDPKHAGACMPPRRQTLCIYYLSHDKEKDNIKTAEKLKDGVMKSAALETHFLWEKYKTDKNGGNSGKTLDDQLKEGNIPEDFKRQMFYTYGDYRDLFFGTDISNHRYIIAVKNNVNMALTQNVSEKTRNLNNIKNEWWQKHGPEIWMGMLCALTNGIDNTKEKNKIMEHPKYKNPPEDFAKKPQFLRWYIEWSDEFCQERKKLEKKVETACKSDYDGCKNNKSNGNCGKACKAYEGYITGKKTQYDSQKKKFDAVKSGGEQEYNDISSKEAPDYLKENCLDDTCDCMKKVKSISNYWEQPHTTYNDENLQKKCSCPPSPCTIVDGILGDKSSKGYVEGCKWKYGKMPRGGLEGWECNSGNEDGDVVCIPPRRQRLYVGNLKTLAEGATKIQLRQAFIESAAIETFFAWHEFKKEKEREEKVKNEENVTYTPSAEKNIQKDLQSGKIPEEFKRQMFYTFGDYRDILFGYNIGNGNYMEKVKSNIDRVFTKGSQKSGGEKNGVEEREEWWTNHAKDIWDGILCALSYNTETKEMDKDVRTQLTGPKSMYKYESVTISSVPIGRASSGDITLQDFAKRHPYFRWLEEWLDEFCQKKKIKIDKIERECRGNNGNRYSSGDGEDCTKIDPNKDGTIENLEYPSCAKSCSSYEEWINTKKKEFNKHNEKYENKIEDAKSKNYDIGFYTTLKEKYPKATDFLQTLKERPYYKGNTGNSTIDFKNPTVTFRHEKNCDPCPVFGVECNHGVCSGAKKKKCEEKTFITAEDIEKKTETINVDMLVSDDITAGFHDLKDCEKAGIFKGIRKHEWICGNFCKSDVCVLKTSAEKKDDKQNIQIRALFKRWLEIFLKDYNKINKKISHCMKNDEGFTCINGCEKKCNCVSKWINLKKEEWGKVRDSYIKRYIGNDSEVYEVRSFLEQAPFDSDVQKAIKPFEKLRDFEDSIVCNGTTSARKEKGTEKDVVECLLDKLQKQIETCQTKHKETSGNTCSPPPNPDTQTDTPLPLESFPPSFCNVPANPCGKPDATNVVNVEEVAEILHQEAKEKMVKNSVVHGKGESGNGKSSLQGNIKNAKLKNGRTGTALNNVCSITKEHTNDTRGSTNGGPCKGKDNDNNGERMKIGTIWQTKNDLQITDPYLFLPPRREHICTSNLEKIHVGNVTSSSNINDTFLVDVLLAAKMDAEKIKDLYKSQNGKNNLNDENDKETICRAMKYSFADLGDIIKGTDLWGHKDFNDLETKLVTIFEKIKGELGDKYTGDEANRSYTQLRADWWEANREEVWEAMKCKTTIKPPVNIKCGDTPPLVDYIPQRLRWMTEWSEWYCKVQKEAYEELEKTCKDCRSGICENGKDDCSKCTKACEEYNNKIKPWKQQWTKIKEKYEELYKKAQNSDTSNSGTTYPKDEKNVVEFLSQLYEKNKGSNTIYSTAAGFIHQEAHINDCQKQTLFCRNPSAITSSDTNNDQYAFRIQPYDHDDACICKIRYPEKEVLKEPCDIVETLLSAQTQIYNIHNCKQKQEAKWKCDDTNLVQEKGVCVPPRTQNLCVYYLTELNDEAKEEELREAFIKTAAAETFLSWQYYNSKNVEDAELLYSGIIPSEFLRSMFYTFGDYRDICLDTDIPSKMSGGDLAQAKDNIGKILSKKSKTLDDKIVGVDRVGWWKEYCPHIWEGMLCALTHDLYEKDIKAQIKDHYSYQNLKNPNNGISSLEDFVKRPPFLRWFTEWGDQFCTARGIKIKELKEQCEQCNVNDSDGTCDNKDKCNECKDQCQKYETWLTMWKDNYEKQSKKYFHDNQNKKFESTSAKDEVKVSSHAYDYLQKALTKLCPHGNCSCMDGESKKTITKSGNNSHNSRMPKSLDYPPDNYDKKCNCLGVPLSPPPASGEQKVPVPKKPVPEKKEEEPPEPTSGEKNPEETPKAPEPEKVPPEPAAAPKKPPEQKKRQPLQPPQPYLPPALKNAMLSSTIMWSVGIGFAALTYFLLKKKSKSSVDLIRVLDIHKGDYGIPTPKSKNRYIPYVSDTYKGKTYIYMEGDSGDDDKYMFLSDTTDITSSSESEYEELDINDIYVPGSPKYKTLIEVVLEPSKGNGNTPSKGDGNTLGDDMVPTTNTFTDEEWNELKHDFISQYIQSRLPMDVPKVGVSKELPMNIGGNVLDDGINEKPFITSIHDRDLYTGEEISYNINMSTNSMDDPKYVSNNVYSGIDLINDTLSGNQHIDIYDEVLKRKENELFGTNHTKNTSNNNVAKLTNSDPIMNQLDLLHTWLDRHRDMCEKWNKKEELLEKLNEQWNKDNDGGNIPSDNHVLNTDVSIEIDMDNPKPINQFSNMDINVDTPTMDNMEDDIYYDVNDNDDDNDQPSVYDIPMDHNKVDVDVPKKVHIEMKILNNTSNGSLEQQFPISDVWNI</sequence>
<feature type="domain" description="Cysteine-rich interdomain region 1 gamma" evidence="6">
    <location>
        <begin position="1556"/>
        <end position="1603"/>
    </location>
</feature>
<feature type="domain" description="Plasmodium falciparum erythrocyte membrane protein 1 acidic terminal segment" evidence="4">
    <location>
        <begin position="2736"/>
        <end position="3173"/>
    </location>
</feature>
<dbReference type="InterPro" id="IPR041480">
    <property type="entry name" value="CIDR1_gamma"/>
</dbReference>
<dbReference type="Gene3D" id="1.20.1310.20">
    <property type="entry name" value="Duffy-antigen binding domain"/>
    <property type="match status" value="5"/>
</dbReference>
<dbReference type="SUPFAM" id="SSF140924">
    <property type="entry name" value="Duffy binding domain-like"/>
    <property type="match status" value="7"/>
</dbReference>
<accession>A0A0L7LWY0</accession>
<dbReference type="EMBL" id="DS016104">
    <property type="protein sequence ID" value="KOB85186.1"/>
    <property type="molecule type" value="Genomic_DNA"/>
</dbReference>
<dbReference type="FunFam" id="1.10.1900.40:FF:000001">
    <property type="entry name" value="Erythrocyte membrane protein 1"/>
    <property type="match status" value="1"/>
</dbReference>
<dbReference type="KEGG" id="pfd:PFDG_00655"/>
<feature type="domain" description="Duffy-binding-like" evidence="8">
    <location>
        <begin position="2497"/>
        <end position="2613"/>
    </location>
</feature>
<feature type="domain" description="Duffy-antigen binding" evidence="3">
    <location>
        <begin position="1152"/>
        <end position="1317"/>
    </location>
</feature>
<organism evidence="9 10">
    <name type="scientific">Plasmodium falciparum (isolate Dd2)</name>
    <dbReference type="NCBI Taxonomy" id="57267"/>
    <lineage>
        <taxon>Eukaryota</taxon>
        <taxon>Sar</taxon>
        <taxon>Alveolata</taxon>
        <taxon>Apicomplexa</taxon>
        <taxon>Aconoidasida</taxon>
        <taxon>Haemosporida</taxon>
        <taxon>Plasmodiidae</taxon>
        <taxon>Plasmodium</taxon>
        <taxon>Plasmodium (Laverania)</taxon>
    </lineage>
</organism>
<dbReference type="InterPro" id="IPR004258">
    <property type="entry name" value="DBL"/>
</dbReference>
<feature type="compositionally biased region" description="Basic and acidic residues" evidence="1">
    <location>
        <begin position="2683"/>
        <end position="2698"/>
    </location>
</feature>
<dbReference type="Gene3D" id="1.10.1900.40">
    <property type="entry name" value="Acidic terminal segments, variant surface antigen of PfEMP1"/>
    <property type="match status" value="1"/>
</dbReference>
<dbReference type="Pfam" id="PF21807">
    <property type="entry name" value="PfEMP1_CIDRalpha1_dom"/>
    <property type="match status" value="1"/>
</dbReference>
<evidence type="ECO:0000259" key="8">
    <source>
        <dbReference type="Pfam" id="PF22672"/>
    </source>
</evidence>
<dbReference type="InterPro" id="IPR018247">
    <property type="entry name" value="EF_Hand_1_Ca_BS"/>
</dbReference>
<feature type="region of interest" description="Disordered" evidence="1">
    <location>
        <begin position="1758"/>
        <end position="1781"/>
    </location>
</feature>
<feature type="domain" description="Duffy-antigen binding" evidence="3">
    <location>
        <begin position="2309"/>
        <end position="2491"/>
    </location>
</feature>
<evidence type="ECO:0000259" key="3">
    <source>
        <dbReference type="Pfam" id="PF05424"/>
    </source>
</evidence>
<proteinExistence type="predicted"/>
<dbReference type="InterPro" id="IPR029210">
    <property type="entry name" value="PfEMP1_NTS"/>
</dbReference>
<dbReference type="VEuPathDB" id="PlasmoDB:PfDd2_010005500"/>